<evidence type="ECO:0000313" key="3">
    <source>
        <dbReference type="Proteomes" id="UP000630887"/>
    </source>
</evidence>
<dbReference type="EMBL" id="BONI01000048">
    <property type="protein sequence ID" value="GIG08473.1"/>
    <property type="molecule type" value="Genomic_DNA"/>
</dbReference>
<reference evidence="2 3" key="1">
    <citation type="submission" date="2021-01" db="EMBL/GenBank/DDBJ databases">
        <title>Whole genome shotgun sequence of Catellatospora coxensis NBRC 107359.</title>
        <authorList>
            <person name="Komaki H."/>
            <person name="Tamura T."/>
        </authorList>
    </citation>
    <scope>NUCLEOTIDE SEQUENCE [LARGE SCALE GENOMIC DNA]</scope>
    <source>
        <strain evidence="2 3">NBRC 107359</strain>
    </source>
</reference>
<name>A0A8J3KYC8_9ACTN</name>
<dbReference type="NCBIfam" id="TIGR02913">
    <property type="entry name" value="HAF_rpt"/>
    <property type="match status" value="3"/>
</dbReference>
<evidence type="ECO:0008006" key="4">
    <source>
        <dbReference type="Google" id="ProtNLM"/>
    </source>
</evidence>
<feature type="chain" id="PRO_5035188557" description="HAF family extracellular repeat protein" evidence="1">
    <location>
        <begin position="30"/>
        <end position="332"/>
    </location>
</feature>
<keyword evidence="3" id="KW-1185">Reference proteome</keyword>
<evidence type="ECO:0000313" key="2">
    <source>
        <dbReference type="EMBL" id="GIG08473.1"/>
    </source>
</evidence>
<organism evidence="2 3">
    <name type="scientific">Catellatospora coxensis</name>
    <dbReference type="NCBI Taxonomy" id="310354"/>
    <lineage>
        <taxon>Bacteria</taxon>
        <taxon>Bacillati</taxon>
        <taxon>Actinomycetota</taxon>
        <taxon>Actinomycetes</taxon>
        <taxon>Micromonosporales</taxon>
        <taxon>Micromonosporaceae</taxon>
        <taxon>Catellatospora</taxon>
    </lineage>
</organism>
<sequence>MKTVRRLLSVSVAAATALVVALPAAPASADGGLHAVDLGTLTGTCCSQAIAINDHGVVVGESQVGTGENPPSRAFRWKDGVMTDLGTLGGPTSAATAINNNGWIVGYSTLADGVTTHAFLWRPGLGMIDLAPSTVTSLASGVNDSGMVVGRYVTGGELRGFRWVNGVFSDLNTPDGSGFDANAVNKHGKIAGTHVSQPATWKNGITVLSGLVGEGMAINDSGDVTGHYSLSAAGVFLWRADGTVLAQTLPPNTAVARATGINESRHTVGYRMTPSGNFRAVYWSEFGTPNLLPGLVPGGQSMAWGMNRLGQTVGLARLNTTGSEYHAVLWTR</sequence>
<dbReference type="PROSITE" id="PS51318">
    <property type="entry name" value="TAT"/>
    <property type="match status" value="1"/>
</dbReference>
<evidence type="ECO:0000256" key="1">
    <source>
        <dbReference type="SAM" id="SignalP"/>
    </source>
</evidence>
<dbReference type="AlphaFoldDB" id="A0A8J3KYC8"/>
<accession>A0A8J3KYC8</accession>
<proteinExistence type="predicted"/>
<protein>
    <recommendedName>
        <fullName evidence="4">HAF family extracellular repeat protein</fullName>
    </recommendedName>
</protein>
<gene>
    <name evidence="2" type="ORF">Cco03nite_51730</name>
</gene>
<dbReference type="InterPro" id="IPR014262">
    <property type="entry name" value="HAF_rpt"/>
</dbReference>
<comment type="caution">
    <text evidence="2">The sequence shown here is derived from an EMBL/GenBank/DDBJ whole genome shotgun (WGS) entry which is preliminary data.</text>
</comment>
<dbReference type="InterPro" id="IPR006311">
    <property type="entry name" value="TAT_signal"/>
</dbReference>
<keyword evidence="1" id="KW-0732">Signal</keyword>
<feature type="signal peptide" evidence="1">
    <location>
        <begin position="1"/>
        <end position="29"/>
    </location>
</feature>
<dbReference type="Proteomes" id="UP000630887">
    <property type="component" value="Unassembled WGS sequence"/>
</dbReference>